<name>A0A1Y0EFM7_9RHOB</name>
<gene>
    <name evidence="1" type="ORF">LOKVESSMR4R_02917</name>
</gene>
<evidence type="ECO:0000313" key="2">
    <source>
        <dbReference type="Proteomes" id="UP000195273"/>
    </source>
</evidence>
<reference evidence="1 2" key="1">
    <citation type="submission" date="2017-05" db="EMBL/GenBank/DDBJ databases">
        <title>Genome Sequence of Loktanella vestfoldensis Strain SMR4r Isolated from a Culture of the Diatom Skeletonema marinoi.</title>
        <authorList>
            <person name="Topel M."/>
            <person name="Pinder M.I.M."/>
            <person name="Johansson O.N."/>
            <person name="Kourtchenko O."/>
            <person name="Godhe A."/>
            <person name="Clarke A.K."/>
        </authorList>
    </citation>
    <scope>NUCLEOTIDE SEQUENCE [LARGE SCALE GENOMIC DNA]</scope>
    <source>
        <strain evidence="1 2">SMR4r</strain>
    </source>
</reference>
<dbReference type="AlphaFoldDB" id="A0A1Y0EFM7"/>
<dbReference type="EMBL" id="CP021431">
    <property type="protein sequence ID" value="ARU02208.1"/>
    <property type="molecule type" value="Genomic_DNA"/>
</dbReference>
<protein>
    <submittedName>
        <fullName evidence="1">Uncharacterized protein</fullName>
    </submittedName>
</protein>
<evidence type="ECO:0000313" key="1">
    <source>
        <dbReference type="EMBL" id="ARU02208.1"/>
    </source>
</evidence>
<keyword evidence="2" id="KW-1185">Reference proteome</keyword>
<organism evidence="1 2">
    <name type="scientific">Yoonia vestfoldensis</name>
    <dbReference type="NCBI Taxonomy" id="245188"/>
    <lineage>
        <taxon>Bacteria</taxon>
        <taxon>Pseudomonadati</taxon>
        <taxon>Pseudomonadota</taxon>
        <taxon>Alphaproteobacteria</taxon>
        <taxon>Rhodobacterales</taxon>
        <taxon>Paracoccaceae</taxon>
        <taxon>Yoonia</taxon>
    </lineage>
</organism>
<proteinExistence type="predicted"/>
<dbReference type="Proteomes" id="UP000195273">
    <property type="component" value="Chromosome"/>
</dbReference>
<sequence length="56" mass="6137">MPAIARHSGTAMKIIAQGFADDPLDLGIITASQMLQGVHDFRWQAKDDMRHAAFSP</sequence>
<accession>A0A1Y0EFM7</accession>
<dbReference type="KEGG" id="lvs:LOKVESSMR4R_02917"/>